<evidence type="ECO:0000313" key="12">
    <source>
        <dbReference type="Proteomes" id="UP000528457"/>
    </source>
</evidence>
<dbReference type="Proteomes" id="UP000528457">
    <property type="component" value="Unassembled WGS sequence"/>
</dbReference>
<keyword evidence="3 5" id="KW-0807">Transducer</keyword>
<evidence type="ECO:0000256" key="2">
    <source>
        <dbReference type="ARBA" id="ARBA00022519"/>
    </source>
</evidence>
<dbReference type="GO" id="GO:0007165">
    <property type="term" value="P:signal transduction"/>
    <property type="evidence" value="ECO:0007669"/>
    <property type="project" value="UniProtKB-KW"/>
</dbReference>
<evidence type="ECO:0000259" key="10">
    <source>
        <dbReference type="PROSITE" id="PS50192"/>
    </source>
</evidence>
<comment type="subcellular location">
    <subcellularLocation>
        <location evidence="1">Cell inner membrane</location>
        <topology evidence="1">Multi-pass membrane protein</topology>
    </subcellularLocation>
</comment>
<dbReference type="SUPFAM" id="SSF58104">
    <property type="entry name" value="Methyl-accepting chemotaxis protein (MCP) signaling domain"/>
    <property type="match status" value="1"/>
</dbReference>
<feature type="domain" description="Methyl-accepting transducer" evidence="8">
    <location>
        <begin position="247"/>
        <end position="483"/>
    </location>
</feature>
<dbReference type="CDD" id="cd11386">
    <property type="entry name" value="MCP_signal"/>
    <property type="match status" value="1"/>
</dbReference>
<dbReference type="Gene3D" id="3.30.450.20">
    <property type="entry name" value="PAS domain"/>
    <property type="match status" value="1"/>
</dbReference>
<dbReference type="SMART" id="SM00283">
    <property type="entry name" value="MA"/>
    <property type="match status" value="1"/>
</dbReference>
<reference evidence="11 12" key="1">
    <citation type="submission" date="2020-08" db="EMBL/GenBank/DDBJ databases">
        <title>Genomic Encyclopedia of Type Strains, Phase IV (KMG-IV): sequencing the most valuable type-strain genomes for metagenomic binning, comparative biology and taxonomic classification.</title>
        <authorList>
            <person name="Goeker M."/>
        </authorList>
    </citation>
    <scope>NUCLEOTIDE SEQUENCE [LARGE SCALE GENOMIC DNA]</scope>
    <source>
        <strain evidence="11 12">DSM 22368</strain>
    </source>
</reference>
<evidence type="ECO:0000259" key="9">
    <source>
        <dbReference type="PROSITE" id="PS50112"/>
    </source>
</evidence>
<sequence length="526" mass="57456">MRKNLPVNDNEIELQESSNILSTTDFQGKIRYVNDDFIKISGFEKEELIGEDHNIVRHPDMPPAAFASLWASLKSNRSWKGVVKNRCKDGSYYWVDAYAIPIVNGDDIEYQSVRQKAKPEVIARAKETYSKINDGGSLPFFISTRLQNVLALGLVSVICAGLSAAFLPVSLLQAAMLAVMMFVGFGAGLYLCNKPVLNAIDECYKVSEDSLARYIYTGRQDDAGAISFALQMLRSEASGLIGRMQATSKDFQKKSSFVSDLLKQSKEETRKQFSETDSVATAANEMSASIQEVASNAQLAADSAVGARDSAMSGKSVVQDTQALIESFKNEMESVSTSLNKVEQDGNNISSILDVIKNVAEQTNLLALNAAIEAARAGEMGRGFAVVAEEVRTLANRTQDSTAQIESMIVALQSSTKESVSMMGQGIAQASECMEKATQAVDSLEAIERAIDSINGMNQQISAAVEQQSNVSDDISRSVTHIRDSSETNLQGAETSDTESQEIDHSARGLHYLSEFFWDRNRRLSR</sequence>
<dbReference type="PRINTS" id="PR00260">
    <property type="entry name" value="CHEMTRNSDUCR"/>
</dbReference>
<organism evidence="11 12">
    <name type="scientific">Pseudoteredinibacter isoporae</name>
    <dbReference type="NCBI Taxonomy" id="570281"/>
    <lineage>
        <taxon>Bacteria</taxon>
        <taxon>Pseudomonadati</taxon>
        <taxon>Pseudomonadota</taxon>
        <taxon>Gammaproteobacteria</taxon>
        <taxon>Cellvibrionales</taxon>
        <taxon>Cellvibrionaceae</taxon>
        <taxon>Pseudoteredinibacter</taxon>
    </lineage>
</organism>
<dbReference type="CDD" id="cd00130">
    <property type="entry name" value="PAS"/>
    <property type="match status" value="1"/>
</dbReference>
<comment type="caution">
    <text evidence="11">The sequence shown here is derived from an EMBL/GenBank/DDBJ whole genome shotgun (WGS) entry which is preliminary data.</text>
</comment>
<keyword evidence="2" id="KW-0997">Cell inner membrane</keyword>
<dbReference type="GO" id="GO:0005886">
    <property type="term" value="C:plasma membrane"/>
    <property type="evidence" value="ECO:0007669"/>
    <property type="project" value="UniProtKB-SubCell"/>
</dbReference>
<dbReference type="PANTHER" id="PTHR32089:SF74">
    <property type="entry name" value="METHYL-ACCEPTING CHEMOTAXIS PROTEIN AER"/>
    <property type="match status" value="1"/>
</dbReference>
<feature type="domain" description="T-SNARE coiled-coil homology" evidence="10">
    <location>
        <begin position="434"/>
        <end position="482"/>
    </location>
</feature>
<dbReference type="FunCoup" id="A0A7X0JXL5">
    <property type="interactions" value="107"/>
</dbReference>
<keyword evidence="7" id="KW-1133">Transmembrane helix</keyword>
<dbReference type="InterPro" id="IPR001610">
    <property type="entry name" value="PAC"/>
</dbReference>
<keyword evidence="7" id="KW-0472">Membrane</keyword>
<dbReference type="InterPro" id="IPR013655">
    <property type="entry name" value="PAS_fold_3"/>
</dbReference>
<evidence type="ECO:0000259" key="8">
    <source>
        <dbReference type="PROSITE" id="PS50111"/>
    </source>
</evidence>
<dbReference type="SUPFAM" id="SSF55785">
    <property type="entry name" value="PYP-like sensor domain (PAS domain)"/>
    <property type="match status" value="1"/>
</dbReference>
<dbReference type="InParanoid" id="A0A7X0JXL5"/>
<feature type="domain" description="PAS" evidence="9">
    <location>
        <begin position="14"/>
        <end position="60"/>
    </location>
</feature>
<evidence type="ECO:0000256" key="1">
    <source>
        <dbReference type="ARBA" id="ARBA00004429"/>
    </source>
</evidence>
<dbReference type="PANTHER" id="PTHR32089">
    <property type="entry name" value="METHYL-ACCEPTING CHEMOTAXIS PROTEIN MCPB"/>
    <property type="match status" value="1"/>
</dbReference>
<dbReference type="GO" id="GO:0006935">
    <property type="term" value="P:chemotaxis"/>
    <property type="evidence" value="ECO:0007669"/>
    <property type="project" value="InterPro"/>
</dbReference>
<evidence type="ECO:0000256" key="6">
    <source>
        <dbReference type="SAM" id="MobiDB-lite"/>
    </source>
</evidence>
<dbReference type="PROSITE" id="PS50112">
    <property type="entry name" value="PAS"/>
    <property type="match status" value="1"/>
</dbReference>
<name>A0A7X0JXL5_9GAMM</name>
<dbReference type="InterPro" id="IPR000727">
    <property type="entry name" value="T_SNARE_dom"/>
</dbReference>
<dbReference type="Gene3D" id="1.10.287.950">
    <property type="entry name" value="Methyl-accepting chemotaxis protein"/>
    <property type="match status" value="1"/>
</dbReference>
<keyword evidence="12" id="KW-1185">Reference proteome</keyword>
<accession>A0A7X0JXL5</accession>
<gene>
    <name evidence="11" type="ORF">HNR48_003867</name>
</gene>
<dbReference type="EMBL" id="JACHHT010000004">
    <property type="protein sequence ID" value="MBB6523553.1"/>
    <property type="molecule type" value="Genomic_DNA"/>
</dbReference>
<dbReference type="FunFam" id="1.10.287.950:FF:000001">
    <property type="entry name" value="Methyl-accepting chemotaxis sensory transducer"/>
    <property type="match status" value="1"/>
</dbReference>
<proteinExistence type="inferred from homology"/>
<evidence type="ECO:0000313" key="11">
    <source>
        <dbReference type="EMBL" id="MBB6523553.1"/>
    </source>
</evidence>
<feature type="transmembrane region" description="Helical" evidence="7">
    <location>
        <begin position="149"/>
        <end position="168"/>
    </location>
</feature>
<dbReference type="GO" id="GO:0004888">
    <property type="term" value="F:transmembrane signaling receptor activity"/>
    <property type="evidence" value="ECO:0007669"/>
    <property type="project" value="InterPro"/>
</dbReference>
<evidence type="ECO:0000256" key="4">
    <source>
        <dbReference type="ARBA" id="ARBA00029447"/>
    </source>
</evidence>
<dbReference type="SMART" id="SM00086">
    <property type="entry name" value="PAC"/>
    <property type="match status" value="1"/>
</dbReference>
<dbReference type="InterPro" id="IPR004089">
    <property type="entry name" value="MCPsignal_dom"/>
</dbReference>
<evidence type="ECO:0000256" key="7">
    <source>
        <dbReference type="SAM" id="Phobius"/>
    </source>
</evidence>
<dbReference type="RefSeq" id="WP_166843430.1">
    <property type="nucleotide sequence ID" value="NZ_JAAONY010000004.1"/>
</dbReference>
<evidence type="ECO:0000256" key="5">
    <source>
        <dbReference type="PROSITE-ProRule" id="PRU00284"/>
    </source>
</evidence>
<keyword evidence="2" id="KW-1003">Cell membrane</keyword>
<dbReference type="InterPro" id="IPR000014">
    <property type="entry name" value="PAS"/>
</dbReference>
<dbReference type="InterPro" id="IPR035965">
    <property type="entry name" value="PAS-like_dom_sf"/>
</dbReference>
<evidence type="ECO:0000256" key="3">
    <source>
        <dbReference type="ARBA" id="ARBA00023224"/>
    </source>
</evidence>
<keyword evidence="7" id="KW-0812">Transmembrane</keyword>
<protein>
    <submittedName>
        <fullName evidence="11">PAS domain S-box-containing protein</fullName>
    </submittedName>
</protein>
<feature type="region of interest" description="Disordered" evidence="6">
    <location>
        <begin position="480"/>
        <end position="505"/>
    </location>
</feature>
<dbReference type="InterPro" id="IPR004090">
    <property type="entry name" value="Chemotax_Me-accpt_rcpt"/>
</dbReference>
<dbReference type="NCBIfam" id="TIGR00229">
    <property type="entry name" value="sensory_box"/>
    <property type="match status" value="1"/>
</dbReference>
<dbReference type="Pfam" id="PF08447">
    <property type="entry name" value="PAS_3"/>
    <property type="match status" value="1"/>
</dbReference>
<dbReference type="Pfam" id="PF00015">
    <property type="entry name" value="MCPsignal"/>
    <property type="match status" value="1"/>
</dbReference>
<comment type="similarity">
    <text evidence="4">Belongs to the methyl-accepting chemotaxis (MCP) protein family.</text>
</comment>
<dbReference type="PROSITE" id="PS50192">
    <property type="entry name" value="T_SNARE"/>
    <property type="match status" value="1"/>
</dbReference>
<dbReference type="PROSITE" id="PS50111">
    <property type="entry name" value="CHEMOTAXIS_TRANSDUC_2"/>
    <property type="match status" value="1"/>
</dbReference>
<dbReference type="AlphaFoldDB" id="A0A7X0JXL5"/>